<dbReference type="Pfam" id="PF02151">
    <property type="entry name" value="UVR"/>
    <property type="match status" value="1"/>
</dbReference>
<dbReference type="OrthoDB" id="252502at2"/>
<dbReference type="Proteomes" id="UP000318538">
    <property type="component" value="Chromosome"/>
</dbReference>
<sequence length="245" mass="28954">MKRPKHLDDLLSKWKFDPATLNVRLIKGNDGRDVLQMRVDMGVLQLETTGRPDGELIRGHETVLEWLLQKQLDDPDYVLTDDECNDVDREFMQFYHRRICWLRMQFYHRAVMDADHTLRLMDLSSQMSPEEEWSQTHEQYRPFVLFHRTQADALGELEEDTAEEAVQAINRGLETMRGFFIQHDAEEHFDTDELVVRLVELRESLRSEYEVGKTLDEKLADAVADEQYELAARLRDELTRRDSVN</sequence>
<reference evidence="2 3" key="1">
    <citation type="submission" date="2019-02" db="EMBL/GenBank/DDBJ databases">
        <title>Deep-cultivation of Planctomycetes and their phenomic and genomic characterization uncovers novel biology.</title>
        <authorList>
            <person name="Wiegand S."/>
            <person name="Jogler M."/>
            <person name="Boedeker C."/>
            <person name="Pinto D."/>
            <person name="Vollmers J."/>
            <person name="Rivas-Marin E."/>
            <person name="Kohn T."/>
            <person name="Peeters S.H."/>
            <person name="Heuer A."/>
            <person name="Rast P."/>
            <person name="Oberbeckmann S."/>
            <person name="Bunk B."/>
            <person name="Jeske O."/>
            <person name="Meyerdierks A."/>
            <person name="Storesund J.E."/>
            <person name="Kallscheuer N."/>
            <person name="Luecker S."/>
            <person name="Lage O.M."/>
            <person name="Pohl T."/>
            <person name="Merkel B.J."/>
            <person name="Hornburger P."/>
            <person name="Mueller R.-W."/>
            <person name="Bruemmer F."/>
            <person name="Labrenz M."/>
            <person name="Spormann A.M."/>
            <person name="Op den Camp H."/>
            <person name="Overmann J."/>
            <person name="Amann R."/>
            <person name="Jetten M.S.M."/>
            <person name="Mascher T."/>
            <person name="Medema M.H."/>
            <person name="Devos D.P."/>
            <person name="Kaster A.-K."/>
            <person name="Ovreas L."/>
            <person name="Rohde M."/>
            <person name="Galperin M.Y."/>
            <person name="Jogler C."/>
        </authorList>
    </citation>
    <scope>NUCLEOTIDE SEQUENCE [LARGE SCALE GENOMIC DNA]</scope>
    <source>
        <strain evidence="2 3">K22_7</strain>
    </source>
</reference>
<protein>
    <submittedName>
        <fullName evidence="2">UvrB/uvrC motif protein</fullName>
    </submittedName>
</protein>
<dbReference type="RefSeq" id="WP_145174865.1">
    <property type="nucleotide sequence ID" value="NZ_CP036525.1"/>
</dbReference>
<dbReference type="InterPro" id="IPR001943">
    <property type="entry name" value="UVR_dom"/>
</dbReference>
<evidence type="ECO:0000313" key="3">
    <source>
        <dbReference type="Proteomes" id="UP000318538"/>
    </source>
</evidence>
<evidence type="ECO:0000259" key="1">
    <source>
        <dbReference type="Pfam" id="PF02151"/>
    </source>
</evidence>
<organism evidence="2 3">
    <name type="scientific">Rubripirellula lacrimiformis</name>
    <dbReference type="NCBI Taxonomy" id="1930273"/>
    <lineage>
        <taxon>Bacteria</taxon>
        <taxon>Pseudomonadati</taxon>
        <taxon>Planctomycetota</taxon>
        <taxon>Planctomycetia</taxon>
        <taxon>Pirellulales</taxon>
        <taxon>Pirellulaceae</taxon>
        <taxon>Rubripirellula</taxon>
    </lineage>
</organism>
<dbReference type="EMBL" id="CP036525">
    <property type="protein sequence ID" value="QDT07217.1"/>
    <property type="molecule type" value="Genomic_DNA"/>
</dbReference>
<proteinExistence type="predicted"/>
<feature type="domain" description="UVR" evidence="1">
    <location>
        <begin position="213"/>
        <end position="240"/>
    </location>
</feature>
<dbReference type="AlphaFoldDB" id="A0A517NJC3"/>
<dbReference type="KEGG" id="rlc:K227x_56420"/>
<name>A0A517NJC3_9BACT</name>
<accession>A0A517NJC3</accession>
<keyword evidence="3" id="KW-1185">Reference proteome</keyword>
<gene>
    <name evidence="2" type="ORF">K227x_56420</name>
</gene>
<evidence type="ECO:0000313" key="2">
    <source>
        <dbReference type="EMBL" id="QDT07217.1"/>
    </source>
</evidence>